<dbReference type="Proteomes" id="UP000829354">
    <property type="component" value="Chromosome V"/>
</dbReference>
<keyword evidence="1" id="KW-0472">Membrane</keyword>
<dbReference type="InterPro" id="IPR019422">
    <property type="entry name" value="7TM_GPCR_serpentine_rcpt_Srh"/>
</dbReference>
<dbReference type="InterPro" id="IPR053220">
    <property type="entry name" value="Nematode_rcpt-like_serp_H"/>
</dbReference>
<evidence type="ECO:0000313" key="3">
    <source>
        <dbReference type="Proteomes" id="UP000829354"/>
    </source>
</evidence>
<feature type="transmembrane region" description="Helical" evidence="1">
    <location>
        <begin position="24"/>
        <end position="48"/>
    </location>
</feature>
<dbReference type="EMBL" id="CP092624">
    <property type="protein sequence ID" value="UMM32713.1"/>
    <property type="molecule type" value="Genomic_DNA"/>
</dbReference>
<feature type="transmembrane region" description="Helical" evidence="1">
    <location>
        <begin position="97"/>
        <end position="116"/>
    </location>
</feature>
<dbReference type="PANTHER" id="PTHR22941">
    <property type="entry name" value="SERPENTINE RECEPTOR"/>
    <property type="match status" value="1"/>
</dbReference>
<accession>A0AAE9F2A2</accession>
<sequence length="120" mass="13711">MLMRTTLMNSTCNPDVGYFDSPKFLSLVLHINTIISTPIYLFGFYCIIWKTPVIMKSAKLYLLNLHIWIVSFDYSISILAIPLLLAPHYAGYPLGVLSWFDVSVLFQTAMVFFFIASEES</sequence>
<organism evidence="2 3">
    <name type="scientific">Caenorhabditis briggsae</name>
    <dbReference type="NCBI Taxonomy" id="6238"/>
    <lineage>
        <taxon>Eukaryota</taxon>
        <taxon>Metazoa</taxon>
        <taxon>Ecdysozoa</taxon>
        <taxon>Nematoda</taxon>
        <taxon>Chromadorea</taxon>
        <taxon>Rhabditida</taxon>
        <taxon>Rhabditina</taxon>
        <taxon>Rhabditomorpha</taxon>
        <taxon>Rhabditoidea</taxon>
        <taxon>Rhabditidae</taxon>
        <taxon>Peloderinae</taxon>
        <taxon>Caenorhabditis</taxon>
    </lineage>
</organism>
<protein>
    <submittedName>
        <fullName evidence="2">Uncharacterized protein</fullName>
    </submittedName>
</protein>
<gene>
    <name evidence="2" type="ORF">L5515_006415</name>
</gene>
<keyword evidence="1" id="KW-0812">Transmembrane</keyword>
<reference evidence="2 3" key="1">
    <citation type="submission" date="2022-04" db="EMBL/GenBank/DDBJ databases">
        <title>Chromosome-level reference genomes for two strains of Caenorhabditis briggsae: an improved platform for comparative genomics.</title>
        <authorList>
            <person name="Stevens L."/>
            <person name="Andersen E."/>
        </authorList>
    </citation>
    <scope>NUCLEOTIDE SEQUENCE [LARGE SCALE GENOMIC DNA]</scope>
    <source>
        <strain evidence="2">VX34</strain>
        <tissue evidence="2">Whole-organism</tissue>
    </source>
</reference>
<feature type="transmembrane region" description="Helical" evidence="1">
    <location>
        <begin position="60"/>
        <end position="85"/>
    </location>
</feature>
<keyword evidence="1" id="KW-1133">Transmembrane helix</keyword>
<dbReference type="AlphaFoldDB" id="A0AAE9F2A2"/>
<proteinExistence type="predicted"/>
<name>A0AAE9F2A2_CAEBR</name>
<keyword evidence="3" id="KW-1185">Reference proteome</keyword>
<dbReference type="PANTHER" id="PTHR22941:SF2">
    <property type="entry name" value="SERPENTINE RECEPTOR, CLASS H-RELATED"/>
    <property type="match status" value="1"/>
</dbReference>
<dbReference type="Pfam" id="PF10318">
    <property type="entry name" value="7TM_GPCR_Srh"/>
    <property type="match status" value="1"/>
</dbReference>
<evidence type="ECO:0000313" key="2">
    <source>
        <dbReference type="EMBL" id="UMM32713.1"/>
    </source>
</evidence>
<evidence type="ECO:0000256" key="1">
    <source>
        <dbReference type="SAM" id="Phobius"/>
    </source>
</evidence>